<dbReference type="OrthoDB" id="23698at10239"/>
<name>A0A916KP13_9POXV</name>
<evidence type="ECO:0000313" key="2">
    <source>
        <dbReference type="Proteomes" id="UP000792575"/>
    </source>
</evidence>
<dbReference type="KEGG" id="vg:15614012"/>
<evidence type="ECO:0000313" key="1">
    <source>
        <dbReference type="EMBL" id="CCU55404.1"/>
    </source>
</evidence>
<proteinExistence type="predicted"/>
<organism evidence="1 2">
    <name type="scientific">Adoxophyes honmai entomopoxvirus 'L'</name>
    <dbReference type="NCBI Taxonomy" id="1293540"/>
    <lineage>
        <taxon>Viruses</taxon>
        <taxon>Varidnaviria</taxon>
        <taxon>Bamfordvirae</taxon>
        <taxon>Nucleocytoviricota</taxon>
        <taxon>Pokkesviricetes</taxon>
        <taxon>Chitovirales</taxon>
        <taxon>Poxviridae</taxon>
        <taxon>Entomopoxvirinae</taxon>
        <taxon>Betaentomopoxvirus</taxon>
        <taxon>Betaentomopoxvirus ahonmai</taxon>
    </lineage>
</organism>
<gene>
    <name evidence="1" type="ORF">AHEV_083</name>
</gene>
<dbReference type="EMBL" id="HF679131">
    <property type="protein sequence ID" value="CCU55404.1"/>
    <property type="molecule type" value="Genomic_DNA"/>
</dbReference>
<dbReference type="GeneID" id="15614012"/>
<keyword evidence="2" id="KW-1185">Reference proteome</keyword>
<dbReference type="Proteomes" id="UP000792575">
    <property type="component" value="Genome"/>
</dbReference>
<sequence length="210" mass="24801">MSNIYIILNMNKIVINNCGIYDIIPCKLSFSIIYKNYIISNRTFNIKYNLHEHKSYENKIKRAKEFLLMNNKNILFPTKEHKEKRVIRDYNAGHEPESIRNFIKSLIHIFIKYLNISPILVSSHNSNTMWVLNKIINGKLTSTVKYIDIPTIIIENIDCNNNCDDITDFCIKYIINNKFDTNKYSDEDSKILNSILEYESLLYDNNLLNM</sequence>
<accession>A0A916KP13</accession>
<protein>
    <submittedName>
        <fullName evidence="1">Uncharacterized protein</fullName>
    </submittedName>
</protein>
<dbReference type="RefSeq" id="YP_008003906.1">
    <property type="nucleotide sequence ID" value="NC_021247.1"/>
</dbReference>
<reference evidence="1" key="1">
    <citation type="journal article" date="2013" name="J. Virol.">
        <title>New Insights into the Evolution of Entomopoxvirinae from the Complete Genome Sequences of Four Entomopoxviruses Infecting Adoxophyes honmai, Choristoneura biennis, Choristoneura rosaceana, and Mythimna separata.</title>
        <authorList>
            <person name="Theze J."/>
            <person name="Takatsuka J."/>
            <person name="Li Z."/>
            <person name="Gallais J."/>
            <person name="Doucet D."/>
            <person name="Arif B."/>
            <person name="Nakai M."/>
            <person name="Herniou E.A."/>
        </authorList>
    </citation>
    <scope>NUCLEOTIDE SEQUENCE</scope>
    <source>
        <strain evidence="1">Tokyo</strain>
    </source>
</reference>